<organism evidence="3 4">
    <name type="scientific">Thalassiosira oceanica</name>
    <name type="common">Marine diatom</name>
    <dbReference type="NCBI Taxonomy" id="159749"/>
    <lineage>
        <taxon>Eukaryota</taxon>
        <taxon>Sar</taxon>
        <taxon>Stramenopiles</taxon>
        <taxon>Ochrophyta</taxon>
        <taxon>Bacillariophyta</taxon>
        <taxon>Coscinodiscophyceae</taxon>
        <taxon>Thalassiosirophycidae</taxon>
        <taxon>Thalassiosirales</taxon>
        <taxon>Thalassiosiraceae</taxon>
        <taxon>Thalassiosira</taxon>
    </lineage>
</organism>
<comment type="caution">
    <text evidence="3">The sequence shown here is derived from an EMBL/GenBank/DDBJ whole genome shotgun (WGS) entry which is preliminary data.</text>
</comment>
<dbReference type="Proteomes" id="UP000266841">
    <property type="component" value="Unassembled WGS sequence"/>
</dbReference>
<proteinExistence type="predicted"/>
<feature type="region of interest" description="Disordered" evidence="1">
    <location>
        <begin position="62"/>
        <end position="120"/>
    </location>
</feature>
<name>K0RLY3_THAOC</name>
<gene>
    <name evidence="3" type="ORF">THAOC_33560</name>
</gene>
<feature type="transmembrane region" description="Helical" evidence="2">
    <location>
        <begin position="230"/>
        <end position="247"/>
    </location>
</feature>
<keyword evidence="2" id="KW-1133">Transmembrane helix</keyword>
<evidence type="ECO:0000313" key="4">
    <source>
        <dbReference type="Proteomes" id="UP000266841"/>
    </source>
</evidence>
<evidence type="ECO:0000256" key="1">
    <source>
        <dbReference type="SAM" id="MobiDB-lite"/>
    </source>
</evidence>
<feature type="compositionally biased region" description="Polar residues" evidence="1">
    <location>
        <begin position="88"/>
        <end position="98"/>
    </location>
</feature>
<reference evidence="3 4" key="1">
    <citation type="journal article" date="2012" name="Genome Biol.">
        <title>Genome and low-iron response of an oceanic diatom adapted to chronic iron limitation.</title>
        <authorList>
            <person name="Lommer M."/>
            <person name="Specht M."/>
            <person name="Roy A.S."/>
            <person name="Kraemer L."/>
            <person name="Andreson R."/>
            <person name="Gutowska M.A."/>
            <person name="Wolf J."/>
            <person name="Bergner S.V."/>
            <person name="Schilhabel M.B."/>
            <person name="Klostermeier U.C."/>
            <person name="Beiko R.G."/>
            <person name="Rosenstiel P."/>
            <person name="Hippler M."/>
            <person name="Laroche J."/>
        </authorList>
    </citation>
    <scope>NUCLEOTIDE SEQUENCE [LARGE SCALE GENOMIC DNA]</scope>
    <source>
        <strain evidence="3 4">CCMP1005</strain>
    </source>
</reference>
<keyword evidence="4" id="KW-1185">Reference proteome</keyword>
<sequence length="290" mass="31998">MVEILEPGSEAETCLMAGRGMNGLRGVIVCYNPHNSRYTLELEAGDMMCLRSRNVRAVRFESEASDPSIVAEDASVSSENAYRDTSGKVKSSLPNNIPNRVEGERGQDDGNAEPRRGAPDLLGSISPITVLPVALAAYMIFKNSGQGTHTPTHTHTYHSSNHHSGGITTPVLITSLVYTYFAWEWGTKPRSLDNRGDFKLSNVFLRLSFCEAWELALLGGLLLWCLEVEVYGIVSVGLVIFFIWKFGTKDGTRTFSFGNVKTSLSSLNIWEAVLIGRVLESGLRHVTRRR</sequence>
<evidence type="ECO:0000256" key="2">
    <source>
        <dbReference type="SAM" id="Phobius"/>
    </source>
</evidence>
<dbReference type="AlphaFoldDB" id="K0RLY3"/>
<feature type="compositionally biased region" description="Basic and acidic residues" evidence="1">
    <location>
        <begin position="101"/>
        <end position="118"/>
    </location>
</feature>
<protein>
    <submittedName>
        <fullName evidence="3">Uncharacterized protein</fullName>
    </submittedName>
</protein>
<evidence type="ECO:0000313" key="3">
    <source>
        <dbReference type="EMBL" id="EJK47702.1"/>
    </source>
</evidence>
<accession>K0RLY3</accession>
<keyword evidence="2" id="KW-0812">Transmembrane</keyword>
<keyword evidence="2" id="KW-0472">Membrane</keyword>
<dbReference type="EMBL" id="AGNL01046706">
    <property type="protein sequence ID" value="EJK47702.1"/>
    <property type="molecule type" value="Genomic_DNA"/>
</dbReference>